<dbReference type="AlphaFoldDB" id="Q1DFX1"/>
<protein>
    <recommendedName>
        <fullName evidence="3">DUF4258 domain-containing protein</fullName>
    </recommendedName>
</protein>
<dbReference type="InterPro" id="IPR025354">
    <property type="entry name" value="DUF4258"/>
</dbReference>
<evidence type="ECO:0008006" key="3">
    <source>
        <dbReference type="Google" id="ProtNLM"/>
    </source>
</evidence>
<sequence>MAVVRGVRGEWRALSKEPFKRFEALRFARRLLDEGSLVLKQHAKDRMKERNLATTDIENIIEGGVVNSEGEQKDGRWTYVIETPRMGLAVAFRCDEAGEAHELVIVSVWRKS</sequence>
<name>Q1DFX1_MYXXD</name>
<gene>
    <name evidence="1" type="ordered locus">MXAN_0169</name>
</gene>
<reference evidence="1 2" key="1">
    <citation type="journal article" date="2006" name="Proc. Natl. Acad. Sci. U.S.A.">
        <title>Evolution of sensory complexity recorded in a myxobacterial genome.</title>
        <authorList>
            <person name="Goldman B.S."/>
            <person name="Nierman W.C."/>
            <person name="Kaiser D."/>
            <person name="Slater S.C."/>
            <person name="Durkin A.S."/>
            <person name="Eisen J.A."/>
            <person name="Ronning C.M."/>
            <person name="Barbazuk W.B."/>
            <person name="Blanchard M."/>
            <person name="Field C."/>
            <person name="Halling C."/>
            <person name="Hinkle G."/>
            <person name="Iartchuk O."/>
            <person name="Kim H.S."/>
            <person name="Mackenzie C."/>
            <person name="Madupu R."/>
            <person name="Miller N."/>
            <person name="Shvartsbeyn A."/>
            <person name="Sullivan S.A."/>
            <person name="Vaudin M."/>
            <person name="Wiegand R."/>
            <person name="Kaplan H.B."/>
        </authorList>
    </citation>
    <scope>NUCLEOTIDE SEQUENCE [LARGE SCALE GENOMIC DNA]</scope>
    <source>
        <strain evidence="2">DK1622</strain>
    </source>
</reference>
<evidence type="ECO:0000313" key="1">
    <source>
        <dbReference type="EMBL" id="ABF91488.1"/>
    </source>
</evidence>
<dbReference type="EMBL" id="CP000113">
    <property type="protein sequence ID" value="ABF91488.1"/>
    <property type="molecule type" value="Genomic_DNA"/>
</dbReference>
<proteinExistence type="predicted"/>
<keyword evidence="2" id="KW-1185">Reference proteome</keyword>
<dbReference type="EnsemblBacteria" id="ABF91488">
    <property type="protein sequence ID" value="ABF91488"/>
    <property type="gene ID" value="MXAN_0169"/>
</dbReference>
<dbReference type="Proteomes" id="UP000002402">
    <property type="component" value="Chromosome"/>
</dbReference>
<dbReference type="Pfam" id="PF14076">
    <property type="entry name" value="DUF4258"/>
    <property type="match status" value="1"/>
</dbReference>
<dbReference type="STRING" id="246197.MXAN_0169"/>
<organism evidence="1 2">
    <name type="scientific">Myxococcus xanthus (strain DK1622)</name>
    <dbReference type="NCBI Taxonomy" id="246197"/>
    <lineage>
        <taxon>Bacteria</taxon>
        <taxon>Pseudomonadati</taxon>
        <taxon>Myxococcota</taxon>
        <taxon>Myxococcia</taxon>
        <taxon>Myxococcales</taxon>
        <taxon>Cystobacterineae</taxon>
        <taxon>Myxococcaceae</taxon>
        <taxon>Myxococcus</taxon>
    </lineage>
</organism>
<dbReference type="KEGG" id="mxa:MXAN_0169"/>
<evidence type="ECO:0000313" key="2">
    <source>
        <dbReference type="Proteomes" id="UP000002402"/>
    </source>
</evidence>
<dbReference type="HOGENOM" id="CLU_2143158_0_0_7"/>
<accession>Q1DFX1</accession>